<dbReference type="SUPFAM" id="SSF54236">
    <property type="entry name" value="Ubiquitin-like"/>
    <property type="match status" value="1"/>
</dbReference>
<feature type="region of interest" description="Disordered" evidence="1">
    <location>
        <begin position="1847"/>
        <end position="1867"/>
    </location>
</feature>
<feature type="compositionally biased region" description="Low complexity" evidence="1">
    <location>
        <begin position="1751"/>
        <end position="1760"/>
    </location>
</feature>
<feature type="compositionally biased region" description="Basic and acidic residues" evidence="1">
    <location>
        <begin position="753"/>
        <end position="767"/>
    </location>
</feature>
<feature type="compositionally biased region" description="Polar residues" evidence="1">
    <location>
        <begin position="619"/>
        <end position="633"/>
    </location>
</feature>
<dbReference type="Pfam" id="PF00240">
    <property type="entry name" value="ubiquitin"/>
    <property type="match status" value="1"/>
</dbReference>
<dbReference type="InterPro" id="IPR019956">
    <property type="entry name" value="Ubiquitin_dom"/>
</dbReference>
<dbReference type="PANTHER" id="PTHR46728">
    <property type="entry name" value="AN1-TYPE ZINC FINGER PROTEIN 4"/>
    <property type="match status" value="1"/>
</dbReference>
<name>A0A9Q1J0P3_SYNKA</name>
<feature type="compositionally biased region" description="Low complexity" evidence="1">
    <location>
        <begin position="857"/>
        <end position="867"/>
    </location>
</feature>
<dbReference type="Pfam" id="PF15255">
    <property type="entry name" value="CAP-ZIP_m"/>
    <property type="match status" value="1"/>
</dbReference>
<feature type="compositionally biased region" description="Low complexity" evidence="1">
    <location>
        <begin position="1060"/>
        <end position="1069"/>
    </location>
</feature>
<dbReference type="InterPro" id="IPR029341">
    <property type="entry name" value="FAM21/CAPZIP"/>
</dbReference>
<feature type="region of interest" description="Disordered" evidence="1">
    <location>
        <begin position="106"/>
        <end position="133"/>
    </location>
</feature>
<feature type="compositionally biased region" description="Acidic residues" evidence="1">
    <location>
        <begin position="257"/>
        <end position="282"/>
    </location>
</feature>
<feature type="compositionally biased region" description="Low complexity" evidence="1">
    <location>
        <begin position="472"/>
        <end position="484"/>
    </location>
</feature>
<feature type="compositionally biased region" description="Basic residues" evidence="1">
    <location>
        <begin position="1048"/>
        <end position="1059"/>
    </location>
</feature>
<feature type="compositionally biased region" description="Pro residues" evidence="1">
    <location>
        <begin position="1001"/>
        <end position="1017"/>
    </location>
</feature>
<dbReference type="Proteomes" id="UP001152622">
    <property type="component" value="Chromosome 5"/>
</dbReference>
<dbReference type="PROSITE" id="PS50053">
    <property type="entry name" value="UBIQUITIN_2"/>
    <property type="match status" value="1"/>
</dbReference>
<feature type="compositionally biased region" description="Acidic residues" evidence="1">
    <location>
        <begin position="225"/>
        <end position="245"/>
    </location>
</feature>
<dbReference type="OrthoDB" id="751084at2759"/>
<feature type="region of interest" description="Disordered" evidence="1">
    <location>
        <begin position="1224"/>
        <end position="1252"/>
    </location>
</feature>
<comment type="caution">
    <text evidence="3">The sequence shown here is derived from an EMBL/GenBank/DDBJ whole genome shotgun (WGS) entry which is preliminary data.</text>
</comment>
<feature type="compositionally biased region" description="Low complexity" evidence="1">
    <location>
        <begin position="1903"/>
        <end position="1919"/>
    </location>
</feature>
<dbReference type="PRINTS" id="PR00348">
    <property type="entry name" value="UBIQUITIN"/>
</dbReference>
<evidence type="ECO:0000259" key="2">
    <source>
        <dbReference type="PROSITE" id="PS50053"/>
    </source>
</evidence>
<evidence type="ECO:0000256" key="1">
    <source>
        <dbReference type="SAM" id="MobiDB-lite"/>
    </source>
</evidence>
<feature type="domain" description="Ubiquitin-like" evidence="2">
    <location>
        <begin position="1500"/>
        <end position="1575"/>
    </location>
</feature>
<dbReference type="EMBL" id="JAINUF010000005">
    <property type="protein sequence ID" value="KAJ8361516.1"/>
    <property type="molecule type" value="Genomic_DNA"/>
</dbReference>
<feature type="region of interest" description="Disordered" evidence="1">
    <location>
        <begin position="988"/>
        <end position="1212"/>
    </location>
</feature>
<evidence type="ECO:0000313" key="4">
    <source>
        <dbReference type="Proteomes" id="UP001152622"/>
    </source>
</evidence>
<feature type="region of interest" description="Disordered" evidence="1">
    <location>
        <begin position="1371"/>
        <end position="1393"/>
    </location>
</feature>
<feature type="region of interest" description="Disordered" evidence="1">
    <location>
        <begin position="699"/>
        <end position="973"/>
    </location>
</feature>
<feature type="compositionally biased region" description="Basic and acidic residues" evidence="1">
    <location>
        <begin position="111"/>
        <end position="133"/>
    </location>
</feature>
<feature type="compositionally biased region" description="Acidic residues" evidence="1">
    <location>
        <begin position="462"/>
        <end position="471"/>
    </location>
</feature>
<sequence length="2147" mass="231403">MSALSPAVANGPSEQNGDGEQVWERPWSLEEIRKTSANWSLAADSGLFLFLQDFSQRMLSKTHEIEKQLDGLIRDTKATDCCLHTVFNDFLMLSNTQFIENRVYDEEVEEPVSKPEATERQPEQEKTREQKEAELIPKVQEAVNYGLRVLESAFEQLDIKAGNSDSEDEEVADRVEPILEPKDLYVDRPLPYLIGSQHFMEQDDVGLGDLSSEEMSIDSDRDSVIDSEDDKNDDQSDDFDQDEEGQGSIKKKSSITSDEDEEEEDEEEDSDIFGESDKDENEDGKSSTGPSSFADELAARIKGEGPSKPEEDRSSLKSSTSSAKKKSKAKKETKAVISQVAPDDVDDMFSPPKMEDEDYSPFGGKGGLFSGGRGLFDDDDEGDLFSDAPKHEPVESSQVPAAKDPVLSKSNQKIPTGAVAIFPGKSLFGSPANGSGPSEARENGAPAKPQTAPKQAATGGLFDDDEDEDDFFSGSSLKKSASAGFEKPKQKAALDLFGGDGDDEDDDEGGDIFSETSGPPPPKHSPKEAAEEDTPPAPEKKKPAGAISMFGPGTKNVLVEGLKRRQLSTSEESEKSEENVPTPDVARPPPKPAAKPQSRGLFSDDEDTQDLFSSAAPKSKTNQAKSASVQQPSKPAVSSGLFSDDEDQWMSSKPSEVKTDVKTGGMRGSNSAPCSLPSARAAQTDSLFEEGDKGLFTATKETSKKKSQRVSLLFEEEEDDEEGKGSLFGFQPPAAKSTGPDVKAVATGSKPPSRLDKEKAEDVRDSAAESLPQENVEPKKKPAGAVTLFGGIDVLGQKQDVAKPTKSPLEEPDKDDFSYRDSPPPMDEEPRAKKNVVSLFDDNDDEDEEEEEEEEAPPASASSQPAAKNTSKAQEQRTRTKSTRVFQDEELLFTQKLQKDNDPDVDLFSTSAKPTSSPPSAVKPGAPALFGDDDEDDLFSAAKPKASPKVAEKPRKEDAPVKPASPPVSPDAEANLVINPASLLPGAVPRIPGAVSVLPGLSPPSPLSPTSSAPPSPACASLPRADSEGGVSFDAPALVTTLQSANKGRTKGAGRRRPQTRAARQLAAQLSDEHREEAPEEEGGASRAGSAATTPSSPPAPINDAPAKPSALRLPVSAPAETESATPKKPPAAAAQDDLFGSDDLFVPVSKRTPSPKPKSGSPEQAPGPGLKKKEEAPTVFDDPGGDLFQAAKRKPAKKPKATPFLDEEDDDIFGVGKGAAVTVTKEPAAKSNPSKQDIFQDEKQDAPKKRKEKALDASLFDDNVDIFADLTATTRPTTEKKSKKKVETKSIFDDDMARRYRVRIPARRYRVRIPAEGLSVWSLRVLPVSAWVSSGYSGFLPQSKDMQSCMRDNPCSSVTVGVVTVGVATSRTGGSRHRPSRGRRDVRKAAGGGGVGGRFRLWRHLQYTGGHMTSRGNGTPYTRGQSLSGFHAYYCCPLFSLTDPTARMMTDLDAGEQPPVKAPPPPPPRAEMADKKEPPFFNEDNVGPFHFKLPCYDTMELLIETLTGTCFELRVSPFETVLSVKAKIQRLEGIPVAQQHLIWNNVELEDECSLHDYSIADGCTLKLVLAMRGGPINTRRVVVDDSVKEMAEYMDAERDEPWEKAPPSKQVTYLVYREGDQLNFFRVVDRGDGSLTPVSESVRGSSVCNLYAEEEDGGDSALGQQALENSITMSKMKLLKAKMENMNLNKKPKKTAKLKPRPPGGPRPSVGYLAPSRHHRPFRVLPQVGQSPAPSSRLPPARDQESAAGSAHPSLSSLPVPAPAGQTLPGDPEEEEELWDCPALCKIRSPPKVSRLEVGGTRPVKGRTLPPLSILANRGVPDGAAEEEHPKIGGVTVMVELAMADPQKDPPFCEQRPDPVTSDLEDCRRDSLAAVAEQLLSQAVGSDSWAAGGHRSSARAELGPLRPSPGLAAASSPAQRPPPPQFAAGAPWPASSLSLLKAEERPGPALTPPSRPARFRPVRADSPDARPELVSKSGPREVARTPAVEPLGSLGKPGLLASLSRGRSRGGGPRPPLREHPPHPGRPAAGPQGLFYVFKRITRGAYQLNKERRHPDLSPPPGEGSAWHQEEKLQALFPVQEENGSGYELPVQVRQQLLRCAPLCRGPRLQLRLQGRRAPFPPGVQPHRHRAKAAQALSRRPALNAE</sequence>
<feature type="compositionally biased region" description="Pro residues" evidence="1">
    <location>
        <begin position="1461"/>
        <end position="1470"/>
    </location>
</feature>
<keyword evidence="4" id="KW-1185">Reference proteome</keyword>
<dbReference type="InterPro" id="IPR000626">
    <property type="entry name" value="Ubiquitin-like_dom"/>
</dbReference>
<dbReference type="CDD" id="cd01802">
    <property type="entry name" value="Ubl_ZFAND4"/>
    <property type="match status" value="1"/>
</dbReference>
<proteinExistence type="predicted"/>
<dbReference type="InterPro" id="IPR053061">
    <property type="entry name" value="AN1-type_zinc_finger"/>
</dbReference>
<feature type="compositionally biased region" description="Basic and acidic residues" evidence="1">
    <location>
        <begin position="1963"/>
        <end position="1984"/>
    </location>
</feature>
<feature type="compositionally biased region" description="Basic residues" evidence="1">
    <location>
        <begin position="1375"/>
        <end position="1387"/>
    </location>
</feature>
<feature type="compositionally biased region" description="Low complexity" evidence="1">
    <location>
        <begin position="1125"/>
        <end position="1135"/>
    </location>
</feature>
<feature type="compositionally biased region" description="Basic and acidic residues" evidence="1">
    <location>
        <begin position="800"/>
        <end position="819"/>
    </location>
</feature>
<feature type="compositionally biased region" description="Low complexity" evidence="1">
    <location>
        <begin position="1085"/>
        <end position="1095"/>
    </location>
</feature>
<accession>A0A9Q1J0P3</accession>
<feature type="compositionally biased region" description="Low complexity" evidence="1">
    <location>
        <begin position="445"/>
        <end position="461"/>
    </location>
</feature>
<feature type="compositionally biased region" description="Basic and acidic residues" evidence="1">
    <location>
        <begin position="1239"/>
        <end position="1248"/>
    </location>
</feature>
<feature type="region of interest" description="Disordered" evidence="1">
    <location>
        <begin position="1"/>
        <end position="22"/>
    </location>
</feature>
<feature type="region of interest" description="Disordered" evidence="1">
    <location>
        <begin position="1885"/>
        <end position="2031"/>
    </location>
</feature>
<organism evidence="3 4">
    <name type="scientific">Synaphobranchus kaupii</name>
    <name type="common">Kaup's arrowtooth eel</name>
    <dbReference type="NCBI Taxonomy" id="118154"/>
    <lineage>
        <taxon>Eukaryota</taxon>
        <taxon>Metazoa</taxon>
        <taxon>Chordata</taxon>
        <taxon>Craniata</taxon>
        <taxon>Vertebrata</taxon>
        <taxon>Euteleostomi</taxon>
        <taxon>Actinopterygii</taxon>
        <taxon>Neopterygii</taxon>
        <taxon>Teleostei</taxon>
        <taxon>Anguilliformes</taxon>
        <taxon>Synaphobranchidae</taxon>
        <taxon>Synaphobranchus</taxon>
    </lineage>
</organism>
<dbReference type="InterPro" id="IPR029071">
    <property type="entry name" value="Ubiquitin-like_domsf"/>
</dbReference>
<feature type="compositionally biased region" description="Basic and acidic residues" evidence="1">
    <location>
        <begin position="297"/>
        <end position="315"/>
    </location>
</feature>
<feature type="compositionally biased region" description="Acidic residues" evidence="1">
    <location>
        <begin position="841"/>
        <end position="856"/>
    </location>
</feature>
<feature type="compositionally biased region" description="Basic residues" evidence="1">
    <location>
        <begin position="1192"/>
        <end position="1201"/>
    </location>
</feature>
<reference evidence="3" key="1">
    <citation type="journal article" date="2023" name="Science">
        <title>Genome structures resolve the early diversification of teleost fishes.</title>
        <authorList>
            <person name="Parey E."/>
            <person name="Louis A."/>
            <person name="Montfort J."/>
            <person name="Bouchez O."/>
            <person name="Roques C."/>
            <person name="Iampietro C."/>
            <person name="Lluch J."/>
            <person name="Castinel A."/>
            <person name="Donnadieu C."/>
            <person name="Desvignes T."/>
            <person name="Floi Bucao C."/>
            <person name="Jouanno E."/>
            <person name="Wen M."/>
            <person name="Mejri S."/>
            <person name="Dirks R."/>
            <person name="Jansen H."/>
            <person name="Henkel C."/>
            <person name="Chen W.J."/>
            <person name="Zahm M."/>
            <person name="Cabau C."/>
            <person name="Klopp C."/>
            <person name="Thompson A.W."/>
            <person name="Robinson-Rechavi M."/>
            <person name="Braasch I."/>
            <person name="Lecointre G."/>
            <person name="Bobe J."/>
            <person name="Postlethwait J.H."/>
            <person name="Berthelot C."/>
            <person name="Roest Crollius H."/>
            <person name="Guiguen Y."/>
        </authorList>
    </citation>
    <scope>NUCLEOTIDE SEQUENCE</scope>
    <source>
        <strain evidence="3">WJC10195</strain>
    </source>
</reference>
<feature type="region of interest" description="Disordered" evidence="1">
    <location>
        <begin position="1686"/>
        <end position="1778"/>
    </location>
</feature>
<feature type="compositionally biased region" description="Basic and acidic residues" evidence="1">
    <location>
        <begin position="950"/>
        <end position="960"/>
    </location>
</feature>
<dbReference type="Gene3D" id="3.10.20.90">
    <property type="entry name" value="Phosphatidylinositol 3-kinase Catalytic Subunit, Chain A, domain 1"/>
    <property type="match status" value="1"/>
</dbReference>
<feature type="region of interest" description="Disordered" evidence="1">
    <location>
        <begin position="209"/>
        <end position="685"/>
    </location>
</feature>
<protein>
    <recommendedName>
        <fullName evidence="2">Ubiquitin-like domain-containing protein</fullName>
    </recommendedName>
</protein>
<evidence type="ECO:0000313" key="3">
    <source>
        <dbReference type="EMBL" id="KAJ8361516.1"/>
    </source>
</evidence>
<feature type="compositionally biased region" description="Basic residues" evidence="1">
    <location>
        <begin position="1691"/>
        <end position="1701"/>
    </location>
</feature>
<dbReference type="PANTHER" id="PTHR46728:SF1">
    <property type="entry name" value="AN1-TYPE ZINC FINGER PROTEIN 4"/>
    <property type="match status" value="1"/>
</dbReference>
<feature type="compositionally biased region" description="Gly residues" evidence="1">
    <location>
        <begin position="363"/>
        <end position="374"/>
    </location>
</feature>
<feature type="compositionally biased region" description="Low complexity" evidence="1">
    <location>
        <begin position="909"/>
        <end position="924"/>
    </location>
</feature>
<dbReference type="SMART" id="SM00213">
    <property type="entry name" value="UBQ"/>
    <property type="match status" value="1"/>
</dbReference>
<gene>
    <name evidence="3" type="ORF">SKAU_G00180410</name>
</gene>
<feature type="region of interest" description="Disordered" evidence="1">
    <location>
        <begin position="1454"/>
        <end position="1480"/>
    </location>
</feature>
<feature type="region of interest" description="Disordered" evidence="1">
    <location>
        <begin position="2115"/>
        <end position="2147"/>
    </location>
</feature>
<feature type="compositionally biased region" description="Acidic residues" evidence="1">
    <location>
        <begin position="500"/>
        <end position="510"/>
    </location>
</feature>